<dbReference type="Pfam" id="PF00535">
    <property type="entry name" value="Glycos_transf_2"/>
    <property type="match status" value="1"/>
</dbReference>
<dbReference type="Proteomes" id="UP000321934">
    <property type="component" value="Chromosome"/>
</dbReference>
<dbReference type="InterPro" id="IPR001173">
    <property type="entry name" value="Glyco_trans_2-like"/>
</dbReference>
<dbReference type="OrthoDB" id="9816424at2"/>
<proteinExistence type="predicted"/>
<evidence type="ECO:0000256" key="1">
    <source>
        <dbReference type="ARBA" id="ARBA00022676"/>
    </source>
</evidence>
<dbReference type="GO" id="GO:0016758">
    <property type="term" value="F:hexosyltransferase activity"/>
    <property type="evidence" value="ECO:0007669"/>
    <property type="project" value="UniProtKB-ARBA"/>
</dbReference>
<dbReference type="CDD" id="cd00761">
    <property type="entry name" value="Glyco_tranf_GTA_type"/>
    <property type="match status" value="1"/>
</dbReference>
<dbReference type="PANTHER" id="PTHR22916:SF3">
    <property type="entry name" value="UDP-GLCNAC:BETAGAL BETA-1,3-N-ACETYLGLUCOSAMINYLTRANSFERASE-LIKE PROTEIN 1"/>
    <property type="match status" value="1"/>
</dbReference>
<keyword evidence="4" id="KW-1185">Reference proteome</keyword>
<feature type="domain" description="Glycosyltransferase 2-like" evidence="2">
    <location>
        <begin position="8"/>
        <end position="149"/>
    </location>
</feature>
<dbReference type="SUPFAM" id="SSF53448">
    <property type="entry name" value="Nucleotide-diphospho-sugar transferases"/>
    <property type="match status" value="1"/>
</dbReference>
<keyword evidence="3" id="KW-0808">Transferase</keyword>
<evidence type="ECO:0000313" key="3">
    <source>
        <dbReference type="EMBL" id="QED23880.1"/>
    </source>
</evidence>
<dbReference type="InterPro" id="IPR029044">
    <property type="entry name" value="Nucleotide-diphossugar_trans"/>
</dbReference>
<accession>A0A5B8XF41</accession>
<dbReference type="EMBL" id="CP029077">
    <property type="protein sequence ID" value="QED23880.1"/>
    <property type="molecule type" value="Genomic_DNA"/>
</dbReference>
<dbReference type="AlphaFoldDB" id="A0A5B8XF41"/>
<organism evidence="3 4">
    <name type="scientific">Candidatus Deianiraea vastatrix</name>
    <dbReference type="NCBI Taxonomy" id="2163644"/>
    <lineage>
        <taxon>Bacteria</taxon>
        <taxon>Pseudomonadati</taxon>
        <taxon>Pseudomonadota</taxon>
        <taxon>Alphaproteobacteria</taxon>
        <taxon>Rickettsiales</taxon>
        <taxon>Candidatus Deianiraeaceae</taxon>
        <taxon>Candidatus Deianiraea</taxon>
    </lineage>
</organism>
<dbReference type="RefSeq" id="WP_146821340.1">
    <property type="nucleotide sequence ID" value="NZ_CP029077.1"/>
</dbReference>
<keyword evidence="1" id="KW-0328">Glycosyltransferase</keyword>
<evidence type="ECO:0000259" key="2">
    <source>
        <dbReference type="Pfam" id="PF00535"/>
    </source>
</evidence>
<gene>
    <name evidence="3" type="ORF">Deia_01099</name>
</gene>
<reference evidence="3 4" key="1">
    <citation type="journal article" date="2019" name="ISME J.">
        <title>Deianiraea, an extracellular bacterium associated with the ciliate Paramecium, suggests an alternative scenario for the evolution of Rickettsiales.</title>
        <authorList>
            <person name="Castelli M."/>
            <person name="Sabaneyeva E."/>
            <person name="Lanzoni O."/>
            <person name="Lebedeva N."/>
            <person name="Floriano A.M."/>
            <person name="Gaiarsa S."/>
            <person name="Benken K."/>
            <person name="Modeo L."/>
            <person name="Bandi C."/>
            <person name="Potekhin A."/>
            <person name="Sassera D."/>
            <person name="Petroni G."/>
        </authorList>
    </citation>
    <scope>NUCLEOTIDE SEQUENCE [LARGE SCALE GENOMIC DNA]</scope>
    <source>
        <strain evidence="3">CyL4-1</strain>
    </source>
</reference>
<protein>
    <submittedName>
        <fullName evidence="3">O-antigen RfbV-like glycosyltransferase</fullName>
    </submittedName>
</protein>
<name>A0A5B8XF41_9RICK</name>
<dbReference type="PANTHER" id="PTHR22916">
    <property type="entry name" value="GLYCOSYLTRANSFERASE"/>
    <property type="match status" value="1"/>
</dbReference>
<sequence length="360" mass="42031">MNKKISLSIGIPMYNHERTIRATLNSIVSQLNEIKEICDLDVIIVDNCSTDKSPEIIKDEYVSKYPDVIKYFRNEENIGLSRNLSRPFELSEKDYVWLCGDDALVENAILTVCKEGLIHNPDMVCTGCATYSDTSFLNVVHPYIPRFNKQSIKCDNFIDFLKHSGWCFNLSIFKTQEVKKLSDIDIELVHPQMDIGIQICKNSKCMIFIDKFLFKYFNGSRSVEINFDYEYYLAYCAYYLFKKRGINPLDIYSGMFDAVKTNICNQFSYRLKDKKRALELFFNCTLFDQKIRTIAIKLNKISTSISFIFVFFAIKNTKQILKALSQTFLNMFPQKISSYIIYIIRKKYILNLCKKLLKST</sequence>
<dbReference type="Gene3D" id="3.90.550.10">
    <property type="entry name" value="Spore Coat Polysaccharide Biosynthesis Protein SpsA, Chain A"/>
    <property type="match status" value="1"/>
</dbReference>
<evidence type="ECO:0000313" key="4">
    <source>
        <dbReference type="Proteomes" id="UP000321934"/>
    </source>
</evidence>